<evidence type="ECO:0000256" key="1">
    <source>
        <dbReference type="ARBA" id="ARBA00022801"/>
    </source>
</evidence>
<dbReference type="RefSeq" id="WP_195082327.1">
    <property type="nucleotide sequence ID" value="NZ_JAYESH010000010.1"/>
</dbReference>
<dbReference type="EMBL" id="JAYKYQ010000010">
    <property type="protein sequence ID" value="MEB3513162.1"/>
    <property type="molecule type" value="Genomic_DNA"/>
</dbReference>
<feature type="domain" description="Peptidase S9 prolyl oligopeptidase catalytic" evidence="2">
    <location>
        <begin position="444"/>
        <end position="633"/>
    </location>
</feature>
<comment type="caution">
    <text evidence="3">The sequence shown here is derived from an EMBL/GenBank/DDBJ whole genome shotgun (WGS) entry which is preliminary data.</text>
</comment>
<name>A0ABU6B072_9NOCA</name>
<keyword evidence="4" id="KW-1185">Reference proteome</keyword>
<dbReference type="PANTHER" id="PTHR42776:SF27">
    <property type="entry name" value="DIPEPTIDYL PEPTIDASE FAMILY MEMBER 6"/>
    <property type="match status" value="1"/>
</dbReference>
<dbReference type="InterPro" id="IPR011042">
    <property type="entry name" value="6-blade_b-propeller_TolB-like"/>
</dbReference>
<evidence type="ECO:0000313" key="4">
    <source>
        <dbReference type="Proteomes" id="UP001348098"/>
    </source>
</evidence>
<reference evidence="3 4" key="1">
    <citation type="submission" date="2023-12" db="EMBL/GenBank/DDBJ databases">
        <title>novel species in genus Nocarida.</title>
        <authorList>
            <person name="Li Z."/>
        </authorList>
    </citation>
    <scope>NUCLEOTIDE SEQUENCE [LARGE SCALE GENOMIC DNA]</scope>
    <source>
        <strain evidence="3 4">CDC186</strain>
    </source>
</reference>
<dbReference type="Gene3D" id="3.40.50.1820">
    <property type="entry name" value="alpha/beta hydrolase"/>
    <property type="match status" value="1"/>
</dbReference>
<protein>
    <submittedName>
        <fullName evidence="3">Prolyl oligopeptidase family serine peptidase</fullName>
    </submittedName>
</protein>
<dbReference type="Gene3D" id="2.120.10.30">
    <property type="entry name" value="TolB, C-terminal domain"/>
    <property type="match status" value="1"/>
</dbReference>
<dbReference type="InterPro" id="IPR029058">
    <property type="entry name" value="AB_hydrolase_fold"/>
</dbReference>
<gene>
    <name evidence="3" type="ORF">U3653_24305</name>
</gene>
<evidence type="ECO:0000313" key="3">
    <source>
        <dbReference type="EMBL" id="MEB3513162.1"/>
    </source>
</evidence>
<sequence>MPDRYSLADWFSRTLAPLLGAVGDLADPCPAPDGRHVACTGVVQRELGRPPERRLYLIDPERRSLRELPGDRQIHGAATWSPDSGRLAAIRESDASDAHQLWIVEPDASRNGREFPLPGWAEYVEWSPDGRRILIGVAPDGVDRAGALGSDRVGKAAPASDAAPVTTRWLAVLDPVTGDWERVTSPGLNVWEAIWCGPDALVLLVSDDASEDSWYSSRVVRLALGSRSTELLYRPMTGFGSQPQLGWLAASLDGRWVGLIEGVCSDRGLVAGDVRVLDLVSGVSASFRAGFDATSLARSDHSGRFVAAGLRGPCNIVATIDATTQRAETLWEGLDFLGGARRFPKVVVGGERIFAIAENLDTPTGLVELTRGRRRRIWSVGGTADDTGLRGVTSRWVSWKSSDGTEIHGLLTLPSGAPRGLLLWVHGGPVSVSADQWKGRPASMSYLLAEGIAIFRPNPRGSVGDGRESVARLVGDLGGVDTEDVLSGLDWLSAQVLGALPTAVGGESYGGYLTAWLLTETTRFKAAVVSSPITDWTSFQRTSNIRRFAETFATGAALRRNPLRRAGEITTPTLVIVGGRDRCTPPGEGRQLHDALRADGRAPARLVEFPDIGHVPREFPALLDYSEAIRDWITNFLWAG</sequence>
<dbReference type="Pfam" id="PF00326">
    <property type="entry name" value="Peptidase_S9"/>
    <property type="match status" value="1"/>
</dbReference>
<dbReference type="InterPro" id="IPR001375">
    <property type="entry name" value="Peptidase_S9_cat"/>
</dbReference>
<dbReference type="SUPFAM" id="SSF53474">
    <property type="entry name" value="alpha/beta-Hydrolases"/>
    <property type="match status" value="1"/>
</dbReference>
<accession>A0ABU6B072</accession>
<keyword evidence="1" id="KW-0378">Hydrolase</keyword>
<evidence type="ECO:0000259" key="2">
    <source>
        <dbReference type="Pfam" id="PF00326"/>
    </source>
</evidence>
<dbReference type="SUPFAM" id="SSF82171">
    <property type="entry name" value="DPP6 N-terminal domain-like"/>
    <property type="match status" value="1"/>
</dbReference>
<proteinExistence type="predicted"/>
<dbReference type="Proteomes" id="UP001348098">
    <property type="component" value="Unassembled WGS sequence"/>
</dbReference>
<dbReference type="PANTHER" id="PTHR42776">
    <property type="entry name" value="SERINE PEPTIDASE S9 FAMILY MEMBER"/>
    <property type="match status" value="1"/>
</dbReference>
<organism evidence="3 4">
    <name type="scientific">Nocardia implantans</name>
    <dbReference type="NCBI Taxonomy" id="3108168"/>
    <lineage>
        <taxon>Bacteria</taxon>
        <taxon>Bacillati</taxon>
        <taxon>Actinomycetota</taxon>
        <taxon>Actinomycetes</taxon>
        <taxon>Mycobacteriales</taxon>
        <taxon>Nocardiaceae</taxon>
        <taxon>Nocardia</taxon>
    </lineage>
</organism>